<proteinExistence type="predicted"/>
<accession>A0A2T3ZHC3</accession>
<organism evidence="2 3">
    <name type="scientific">Trichoderma asperellum (strain ATCC 204424 / CBS 433.97 / NBRC 101777)</name>
    <dbReference type="NCBI Taxonomy" id="1042311"/>
    <lineage>
        <taxon>Eukaryota</taxon>
        <taxon>Fungi</taxon>
        <taxon>Dikarya</taxon>
        <taxon>Ascomycota</taxon>
        <taxon>Pezizomycotina</taxon>
        <taxon>Sordariomycetes</taxon>
        <taxon>Hypocreomycetidae</taxon>
        <taxon>Hypocreales</taxon>
        <taxon>Hypocreaceae</taxon>
        <taxon>Trichoderma</taxon>
    </lineage>
</organism>
<keyword evidence="3" id="KW-1185">Reference proteome</keyword>
<name>A0A2T3ZHC3_TRIA4</name>
<keyword evidence="1" id="KW-0472">Membrane</keyword>
<evidence type="ECO:0000256" key="1">
    <source>
        <dbReference type="SAM" id="Phobius"/>
    </source>
</evidence>
<sequence>MKWTLPYSLYPLLLSFRIIAFCLMFFLRYLYHSSCIAHHTPPVVFPPHHEAEHLSHVALVLVEENVSFTR</sequence>
<keyword evidence="1" id="KW-1133">Transmembrane helix</keyword>
<keyword evidence="1" id="KW-0812">Transmembrane</keyword>
<dbReference type="Proteomes" id="UP000240493">
    <property type="component" value="Unassembled WGS sequence"/>
</dbReference>
<dbReference type="AlphaFoldDB" id="A0A2T3ZHC3"/>
<evidence type="ECO:0000313" key="2">
    <source>
        <dbReference type="EMBL" id="PTB44201.1"/>
    </source>
</evidence>
<dbReference type="EMBL" id="KZ679258">
    <property type="protein sequence ID" value="PTB44201.1"/>
    <property type="molecule type" value="Genomic_DNA"/>
</dbReference>
<evidence type="ECO:0000313" key="3">
    <source>
        <dbReference type="Proteomes" id="UP000240493"/>
    </source>
</evidence>
<feature type="transmembrane region" description="Helical" evidence="1">
    <location>
        <begin position="12"/>
        <end position="31"/>
    </location>
</feature>
<gene>
    <name evidence="2" type="ORF">M441DRAFT_77315</name>
</gene>
<reference evidence="2 3" key="1">
    <citation type="submission" date="2016-07" db="EMBL/GenBank/DDBJ databases">
        <title>Multiple horizontal gene transfer events from other fungi enriched the ability of initially mycotrophic Trichoderma (Ascomycota) to feed on dead plant biomass.</title>
        <authorList>
            <consortium name="DOE Joint Genome Institute"/>
            <person name="Aerts A."/>
            <person name="Atanasova L."/>
            <person name="Chenthamara K."/>
            <person name="Zhang J."/>
            <person name="Grujic M."/>
            <person name="Henrissat B."/>
            <person name="Kuo A."/>
            <person name="Salamov A."/>
            <person name="Lipzen A."/>
            <person name="Labutti K."/>
            <person name="Barry K."/>
            <person name="Miao Y."/>
            <person name="Rahimi M.J."/>
            <person name="Shen Q."/>
            <person name="Grigoriev I.V."/>
            <person name="Kubicek C.P."/>
            <person name="Druzhinina I.S."/>
        </authorList>
    </citation>
    <scope>NUCLEOTIDE SEQUENCE [LARGE SCALE GENOMIC DNA]</scope>
    <source>
        <strain evidence="2 3">CBS 433.97</strain>
    </source>
</reference>
<protein>
    <submittedName>
        <fullName evidence="2">Uncharacterized protein</fullName>
    </submittedName>
</protein>